<organism evidence="2 3">
    <name type="scientific">Struthio camelus australis</name>
    <dbReference type="NCBI Taxonomy" id="441894"/>
    <lineage>
        <taxon>Eukaryota</taxon>
        <taxon>Metazoa</taxon>
        <taxon>Chordata</taxon>
        <taxon>Craniata</taxon>
        <taxon>Vertebrata</taxon>
        <taxon>Euteleostomi</taxon>
        <taxon>Archelosauria</taxon>
        <taxon>Archosauria</taxon>
        <taxon>Dinosauria</taxon>
        <taxon>Saurischia</taxon>
        <taxon>Theropoda</taxon>
        <taxon>Coelurosauria</taxon>
        <taxon>Aves</taxon>
        <taxon>Palaeognathae</taxon>
        <taxon>Struthioniformes</taxon>
        <taxon>Struthionidae</taxon>
        <taxon>Struthio</taxon>
    </lineage>
</organism>
<keyword evidence="3" id="KW-1185">Reference proteome</keyword>
<feature type="non-terminal residue" evidence="2">
    <location>
        <position position="77"/>
    </location>
</feature>
<proteinExistence type="predicted"/>
<feature type="compositionally biased region" description="Polar residues" evidence="1">
    <location>
        <begin position="28"/>
        <end position="44"/>
    </location>
</feature>
<feature type="region of interest" description="Disordered" evidence="1">
    <location>
        <begin position="25"/>
        <end position="77"/>
    </location>
</feature>
<sequence>MSCYYNEAFENPDYQCSETLEIDRGRNSQKNQFSHQNPYDSSPYGSYREHSERGQSYLLDIPMASMRHGSEYSQNSP</sequence>
<evidence type="ECO:0000313" key="3">
    <source>
        <dbReference type="Proteomes" id="UP000053584"/>
    </source>
</evidence>
<evidence type="ECO:0000256" key="1">
    <source>
        <dbReference type="SAM" id="MobiDB-lite"/>
    </source>
</evidence>
<gene>
    <name evidence="2" type="ORF">N308_08895</name>
</gene>
<reference evidence="2 3" key="1">
    <citation type="submission" date="2014-04" db="EMBL/GenBank/DDBJ databases">
        <title>Genome evolution of avian class.</title>
        <authorList>
            <person name="Zhang G."/>
            <person name="Li C."/>
        </authorList>
    </citation>
    <scope>NUCLEOTIDE SEQUENCE [LARGE SCALE GENOMIC DNA]</scope>
    <source>
        <strain evidence="2">BGI_N308</strain>
    </source>
</reference>
<evidence type="ECO:0000313" key="2">
    <source>
        <dbReference type="EMBL" id="KFV85691.1"/>
    </source>
</evidence>
<dbReference type="EMBL" id="KL206788">
    <property type="protein sequence ID" value="KFV85691.1"/>
    <property type="molecule type" value="Genomic_DNA"/>
</dbReference>
<name>A0A093HVN1_STRCA</name>
<accession>A0A093HVN1</accession>
<protein>
    <submittedName>
        <fullName evidence="2">Uncharacterized protein</fullName>
    </submittedName>
</protein>
<dbReference type="Proteomes" id="UP000053584">
    <property type="component" value="Unassembled WGS sequence"/>
</dbReference>
<dbReference type="AlphaFoldDB" id="A0A093HVN1"/>